<feature type="region of interest" description="Disordered" evidence="1">
    <location>
        <begin position="180"/>
        <end position="202"/>
    </location>
</feature>
<proteinExistence type="predicted"/>
<dbReference type="EMBL" id="CP042997">
    <property type="protein sequence ID" value="QEH34275.1"/>
    <property type="molecule type" value="Genomic_DNA"/>
</dbReference>
<evidence type="ECO:0000313" key="3">
    <source>
        <dbReference type="Proteomes" id="UP000324233"/>
    </source>
</evidence>
<accession>A0A5B9W2L0</accession>
<evidence type="ECO:0000313" key="2">
    <source>
        <dbReference type="EMBL" id="QEH34275.1"/>
    </source>
</evidence>
<reference evidence="2 3" key="1">
    <citation type="submission" date="2019-08" db="EMBL/GenBank/DDBJ databases">
        <title>Deep-cultivation of Planctomycetes and their phenomic and genomic characterization uncovers novel biology.</title>
        <authorList>
            <person name="Wiegand S."/>
            <person name="Jogler M."/>
            <person name="Boedeker C."/>
            <person name="Pinto D."/>
            <person name="Vollmers J."/>
            <person name="Rivas-Marin E."/>
            <person name="Kohn T."/>
            <person name="Peeters S.H."/>
            <person name="Heuer A."/>
            <person name="Rast P."/>
            <person name="Oberbeckmann S."/>
            <person name="Bunk B."/>
            <person name="Jeske O."/>
            <person name="Meyerdierks A."/>
            <person name="Storesund J.E."/>
            <person name="Kallscheuer N."/>
            <person name="Luecker S."/>
            <person name="Lage O.M."/>
            <person name="Pohl T."/>
            <person name="Merkel B.J."/>
            <person name="Hornburger P."/>
            <person name="Mueller R.-W."/>
            <person name="Bruemmer F."/>
            <person name="Labrenz M."/>
            <person name="Spormann A.M."/>
            <person name="Op den Camp H."/>
            <person name="Overmann J."/>
            <person name="Amann R."/>
            <person name="Jetten M.S.M."/>
            <person name="Mascher T."/>
            <person name="Medema M.H."/>
            <person name="Devos D.P."/>
            <person name="Kaster A.-K."/>
            <person name="Ovreas L."/>
            <person name="Rohde M."/>
            <person name="Galperin M.Y."/>
            <person name="Jogler C."/>
        </authorList>
    </citation>
    <scope>NUCLEOTIDE SEQUENCE [LARGE SCALE GENOMIC DNA]</scope>
    <source>
        <strain evidence="2 3">OJF2</strain>
    </source>
</reference>
<keyword evidence="3" id="KW-1185">Reference proteome</keyword>
<protein>
    <recommendedName>
        <fullName evidence="4">EF-hand domain-containing protein</fullName>
    </recommendedName>
</protein>
<organism evidence="2 3">
    <name type="scientific">Aquisphaera giovannonii</name>
    <dbReference type="NCBI Taxonomy" id="406548"/>
    <lineage>
        <taxon>Bacteria</taxon>
        <taxon>Pseudomonadati</taxon>
        <taxon>Planctomycetota</taxon>
        <taxon>Planctomycetia</taxon>
        <taxon>Isosphaerales</taxon>
        <taxon>Isosphaeraceae</taxon>
        <taxon>Aquisphaera</taxon>
    </lineage>
</organism>
<evidence type="ECO:0008006" key="4">
    <source>
        <dbReference type="Google" id="ProtNLM"/>
    </source>
</evidence>
<gene>
    <name evidence="2" type="ORF">OJF2_28100</name>
</gene>
<dbReference type="AlphaFoldDB" id="A0A5B9W2L0"/>
<name>A0A5B9W2L0_9BACT</name>
<evidence type="ECO:0000256" key="1">
    <source>
        <dbReference type="SAM" id="MobiDB-lite"/>
    </source>
</evidence>
<sequence length="276" mass="30992">MRTRAGRSSVCGRSAPSGPIHTEHVMAINPDGCPAGLPARYPGGPIEPPVATGLYLTIMRAELAHLAFHADQWLTVAHEFNRPQLMAWAVRETTTGLSRYFEAWNFSLDDISHRRWPTLSQVRIRLERLVRRIDFNGKGELTDPEFADLVSTPETISECNAILNIMPDLRFYASRPATRDRDTRFHSDSPIPAPSDAPKRERRLKPGEAAMKIIAALDSLAQAGEWNVAEAAIIHRAGVKRSTYYKCLNRDDAVQKAMERYHDRRLGSGPVRSRDI</sequence>
<dbReference type="Proteomes" id="UP000324233">
    <property type="component" value="Chromosome"/>
</dbReference>
<dbReference type="KEGG" id="agv:OJF2_28100"/>